<organism evidence="2 3">
    <name type="scientific">Flintibacter faecis</name>
    <dbReference type="NCBI Taxonomy" id="2763047"/>
    <lineage>
        <taxon>Bacteria</taxon>
        <taxon>Bacillati</taxon>
        <taxon>Bacillota</taxon>
        <taxon>Clostridia</taxon>
        <taxon>Eubacteriales</taxon>
        <taxon>Flintibacter</taxon>
    </lineage>
</organism>
<dbReference type="EMBL" id="JACOPN010000006">
    <property type="protein sequence ID" value="MBC5717487.1"/>
    <property type="molecule type" value="Genomic_DNA"/>
</dbReference>
<accession>A0A8J6J5H0</accession>
<dbReference type="Proteomes" id="UP000602260">
    <property type="component" value="Unassembled WGS sequence"/>
</dbReference>
<evidence type="ECO:0000259" key="1">
    <source>
        <dbReference type="PROSITE" id="PS51154"/>
    </source>
</evidence>
<dbReference type="InterPro" id="IPR043472">
    <property type="entry name" value="Macro_dom-like"/>
</dbReference>
<dbReference type="Pfam" id="PF13328">
    <property type="entry name" value="HD_4"/>
    <property type="match status" value="1"/>
</dbReference>
<protein>
    <submittedName>
        <fullName evidence="2">O-acetyl-ADP-ribose deacetylase</fullName>
    </submittedName>
</protein>
<dbReference type="Gene3D" id="1.10.3210.10">
    <property type="entry name" value="Hypothetical protein af1432"/>
    <property type="match status" value="1"/>
</dbReference>
<sequence length="706" mass="78339">MDQDFIIHINRQERTQAMEGVEQAVSQVYDNKEQPKEKLAAGVLEAVQNAMARGDRITVPVEIPKEAADKLVSEGTKTGDTVPFPANFQCKIRTLNLKSGAMVYAAFTSPEEADKGQRSSTVTEAIDTYLQKALMNPQVAGILLNPWGQSFFLSKPLIQGIFIKDLPQPGENTVGFATMDITQAETDCIVNAANETLLGGGGVDGAIHRAAGHELLEECRKLNGCPTGQAKLTGGYHLKAKHVIHTVGPVYSGKEEDAVLLRRCYWNSLELARQNGLHSIAFPAISTGAYGYPKEEATRIALKTAFDWMQINPKYGMRILFACFDQETTARYQSTWNGSQEEWKAQAGQQGQADVVERAIRFAAACHSGASRKGTDQPYILHPVATVAALDGMDADFDLLAAGALHDVLEDTQATLLDVYEQFGVDVAALVNAHTEDKRRVWYQRKLQAIAQATDAGLREKKLILADKLANLHSMYNDRRKVGDKLWQRFNAPKAMQAWYYGRLLAALAPMKGHTETANAYQEMNGLVKDLFVNYAMDEGEQHLYQMGADGSRTVLTKGDPQWVPMREDMPQQVRAMPRKEAERLEDRWSAPFWKQIDRDLEDGEYGLFASEAGSRAIRLTDDSVVFVGEDRGPASQSAHGKDPYSFRCNLGEEAGRHLLVQLRRKHGLDKDLGELLLEEFGGENSTERFQTFCKENGMVIRFVAG</sequence>
<dbReference type="PANTHER" id="PTHR11106:SF27">
    <property type="entry name" value="MACRO DOMAIN-CONTAINING PROTEIN"/>
    <property type="match status" value="1"/>
</dbReference>
<dbReference type="PANTHER" id="PTHR11106">
    <property type="entry name" value="GANGLIOSIDE INDUCED DIFFERENTIATION ASSOCIATED PROTEIN 2-RELATED"/>
    <property type="match status" value="1"/>
</dbReference>
<comment type="caution">
    <text evidence="2">The sequence shown here is derived from an EMBL/GenBank/DDBJ whole genome shotgun (WGS) entry which is preliminary data.</text>
</comment>
<dbReference type="Pfam" id="PF01661">
    <property type="entry name" value="Macro"/>
    <property type="match status" value="1"/>
</dbReference>
<proteinExistence type="predicted"/>
<reference evidence="2" key="1">
    <citation type="submission" date="2020-08" db="EMBL/GenBank/DDBJ databases">
        <title>Genome public.</title>
        <authorList>
            <person name="Liu C."/>
            <person name="Sun Q."/>
        </authorList>
    </citation>
    <scope>NUCLEOTIDE SEQUENCE</scope>
    <source>
        <strain evidence="2">BX5</strain>
    </source>
</reference>
<gene>
    <name evidence="2" type="ORF">H8S55_09165</name>
</gene>
<evidence type="ECO:0000313" key="3">
    <source>
        <dbReference type="Proteomes" id="UP000602260"/>
    </source>
</evidence>
<dbReference type="NCBIfam" id="NF001664">
    <property type="entry name" value="PRK00431.1-6"/>
    <property type="match status" value="1"/>
</dbReference>
<feature type="domain" description="Macro" evidence="1">
    <location>
        <begin position="161"/>
        <end position="340"/>
    </location>
</feature>
<dbReference type="Gene3D" id="3.40.220.10">
    <property type="entry name" value="Leucine Aminopeptidase, subunit E, domain 1"/>
    <property type="match status" value="1"/>
</dbReference>
<dbReference type="InterPro" id="IPR002589">
    <property type="entry name" value="Macro_dom"/>
</dbReference>
<dbReference type="PROSITE" id="PS51154">
    <property type="entry name" value="MACRO"/>
    <property type="match status" value="1"/>
</dbReference>
<evidence type="ECO:0000313" key="2">
    <source>
        <dbReference type="EMBL" id="MBC5717487.1"/>
    </source>
</evidence>
<keyword evidence="3" id="KW-1185">Reference proteome</keyword>
<dbReference type="CDD" id="cd02908">
    <property type="entry name" value="Macro_OAADPr_deacetylase"/>
    <property type="match status" value="1"/>
</dbReference>
<dbReference type="SUPFAM" id="SSF109604">
    <property type="entry name" value="HD-domain/PDEase-like"/>
    <property type="match status" value="1"/>
</dbReference>
<name>A0A8J6J5H0_9FIRM</name>
<dbReference type="SMART" id="SM00506">
    <property type="entry name" value="A1pp"/>
    <property type="match status" value="1"/>
</dbReference>
<dbReference type="AlphaFoldDB" id="A0A8J6J5H0"/>
<dbReference type="SUPFAM" id="SSF52949">
    <property type="entry name" value="Macro domain-like"/>
    <property type="match status" value="1"/>
</dbReference>